<feature type="transmembrane region" description="Helical" evidence="1">
    <location>
        <begin position="12"/>
        <end position="33"/>
    </location>
</feature>
<protein>
    <submittedName>
        <fullName evidence="2">Sugar ABC transporter</fullName>
    </submittedName>
</protein>
<keyword evidence="1" id="KW-0812">Transmembrane</keyword>
<accession>W4RHV1</accession>
<dbReference type="Proteomes" id="UP000018949">
    <property type="component" value="Unassembled WGS sequence"/>
</dbReference>
<evidence type="ECO:0000313" key="2">
    <source>
        <dbReference type="EMBL" id="GAE43732.1"/>
    </source>
</evidence>
<evidence type="ECO:0000256" key="1">
    <source>
        <dbReference type="SAM" id="Phobius"/>
    </source>
</evidence>
<proteinExistence type="predicted"/>
<evidence type="ECO:0000313" key="3">
    <source>
        <dbReference type="Proteomes" id="UP000018949"/>
    </source>
</evidence>
<keyword evidence="1" id="KW-1133">Transmembrane helix</keyword>
<keyword evidence="3" id="KW-1185">Reference proteome</keyword>
<dbReference type="RefSeq" id="WP_243462832.1">
    <property type="nucleotide sequence ID" value="NZ_BAUW01000002.1"/>
</dbReference>
<gene>
    <name evidence="2" type="ORF">JCM21738_384</name>
</gene>
<organism evidence="2 3">
    <name type="scientific">Mesobacillus boroniphilus JCM 21738</name>
    <dbReference type="NCBI Taxonomy" id="1294265"/>
    <lineage>
        <taxon>Bacteria</taxon>
        <taxon>Bacillati</taxon>
        <taxon>Bacillota</taxon>
        <taxon>Bacilli</taxon>
        <taxon>Bacillales</taxon>
        <taxon>Bacillaceae</taxon>
        <taxon>Mesobacillus</taxon>
    </lineage>
</organism>
<name>W4RHV1_9BACI</name>
<sequence>MNAMTEIPPELANTIIAIIIYFAATSVMIERLLNKFKARKSNKEDKSGPVVEKGDS</sequence>
<reference evidence="2 3" key="1">
    <citation type="submission" date="2013-12" db="EMBL/GenBank/DDBJ databases">
        <title>NBRP : Genome information of microbial organism related human and environment.</title>
        <authorList>
            <person name="Hattori M."/>
            <person name="Oshima K."/>
            <person name="Inaba H."/>
            <person name="Suda W."/>
            <person name="Sakamoto M."/>
            <person name="Iino T."/>
            <person name="Kitahara M."/>
            <person name="Oshida Y."/>
            <person name="Iida T."/>
            <person name="Kudo T."/>
            <person name="Itoh T."/>
            <person name="Ahmed I."/>
            <person name="Ohkuma M."/>
        </authorList>
    </citation>
    <scope>NUCLEOTIDE SEQUENCE [LARGE SCALE GENOMIC DNA]</scope>
    <source>
        <strain evidence="2 3">JCM 21738</strain>
    </source>
</reference>
<dbReference type="EMBL" id="BAUW01000002">
    <property type="protein sequence ID" value="GAE43732.1"/>
    <property type="molecule type" value="Genomic_DNA"/>
</dbReference>
<comment type="caution">
    <text evidence="2">The sequence shown here is derived from an EMBL/GenBank/DDBJ whole genome shotgun (WGS) entry which is preliminary data.</text>
</comment>
<dbReference type="AlphaFoldDB" id="W4RHV1"/>
<keyword evidence="1" id="KW-0472">Membrane</keyword>